<dbReference type="AlphaFoldDB" id="G8YRG4"/>
<evidence type="ECO:0000256" key="5">
    <source>
        <dbReference type="ARBA" id="ARBA00022723"/>
    </source>
</evidence>
<dbReference type="EC" id="3.5.4.3" evidence="4"/>
<dbReference type="GO" id="GO:0005829">
    <property type="term" value="C:cytosol"/>
    <property type="evidence" value="ECO:0007669"/>
    <property type="project" value="TreeGrafter"/>
</dbReference>
<keyword evidence="6" id="KW-0378">Hydrolase</keyword>
<dbReference type="FunCoup" id="G8YRG4">
    <property type="interactions" value="247"/>
</dbReference>
<comment type="cofactor">
    <cofactor evidence="1">
        <name>Zn(2+)</name>
        <dbReference type="ChEBI" id="CHEBI:29105"/>
    </cofactor>
</comment>
<dbReference type="InterPro" id="IPR032466">
    <property type="entry name" value="Metal_Hydrolase"/>
</dbReference>
<reference evidence="13 14" key="1">
    <citation type="journal article" date="2012" name="G3 (Bethesda)">
        <title>Pichia sorbitophila, an interspecies yeast hybrid reveals early steps of genome resolution following polyploidization.</title>
        <authorList>
            <person name="Leh Louis V."/>
            <person name="Despons L."/>
            <person name="Friedrich A."/>
            <person name="Martin T."/>
            <person name="Durrens P."/>
            <person name="Casaregola S."/>
            <person name="Neuveglise C."/>
            <person name="Fairhead C."/>
            <person name="Marck C."/>
            <person name="Cruz J.A."/>
            <person name="Straub M.L."/>
            <person name="Kugler V."/>
            <person name="Sacerdot C."/>
            <person name="Uzunov Z."/>
            <person name="Thierry A."/>
            <person name="Weiss S."/>
            <person name="Bleykasten C."/>
            <person name="De Montigny J."/>
            <person name="Jacques N."/>
            <person name="Jung P."/>
            <person name="Lemaire M."/>
            <person name="Mallet S."/>
            <person name="Morel G."/>
            <person name="Richard G.F."/>
            <person name="Sarkar A."/>
            <person name="Savel G."/>
            <person name="Schacherer J."/>
            <person name="Seret M.L."/>
            <person name="Talla E."/>
            <person name="Samson G."/>
            <person name="Jubin C."/>
            <person name="Poulain J."/>
            <person name="Vacherie B."/>
            <person name="Barbe V."/>
            <person name="Pelletier E."/>
            <person name="Sherman D.J."/>
            <person name="Westhof E."/>
            <person name="Weissenbach J."/>
            <person name="Baret P.V."/>
            <person name="Wincker P."/>
            <person name="Gaillardin C."/>
            <person name="Dujon B."/>
            <person name="Souciet J.L."/>
        </authorList>
    </citation>
    <scope>NUCLEOTIDE SEQUENCE [LARGE SCALE GENOMIC DNA]</scope>
    <source>
        <strain evidence="14">ATCC MYA-4447 / BCRC 22081 / CBS 7064 / NBRC 10061 / NRRL Y-12695</strain>
    </source>
</reference>
<comment type="function">
    <text evidence="9">Catalyzes the hydrolytic deamination of guanine, producing xanthine and ammonia.</text>
</comment>
<dbReference type="HOGENOM" id="CLU_012358_0_0_1"/>
<dbReference type="SUPFAM" id="SSF51556">
    <property type="entry name" value="Metallo-dependent hydrolases"/>
    <property type="match status" value="1"/>
</dbReference>
<dbReference type="Gene3D" id="3.20.20.140">
    <property type="entry name" value="Metal-dependent hydrolases"/>
    <property type="match status" value="1"/>
</dbReference>
<sequence>MVEKIAAQETEYTLYYGTFVHTPTLGKLEILKYTLVGVDKSGTIDFMKQDVHNEVQDIGVLSFYKQETKRTVSTSSIKVVDISNEQLKFFLPGFIDTHIHASQYPNLGVGLGCPLLEWLNEYTFPLESSFTENNREEKLAFAQDVYSKVVKKTLVCGTTCASYFATIDADTTRLLADLCLEAGQRAFVGKVCMDDNSVYPEYQEDYDTCVKSMEEVNSHIESINPKSEVLVKPIVTPRFAPVCSRKLLSYLGSLADEKNLPVQTHLSENTKEIELVRTLFPECKNYTSVYDDYHLLKDTTILAHSIHLDNDECNLIQKKGSTIAHCPMSNSFISSGESPVKKYLYKYNINVSLGTDVSGGFKPSILETVKHSILASQHLHMHTKHESFDPRLTVADTIYMATMGGATGVGLQNVVGSFAVGKKWDTQLIELDSSDSNIDIFGWNDRFLDGTKESVIKYYTNLLNIWVFTGDDRNCTKVWCNGRKVIDKSKQGAGMTAINN</sequence>
<organism evidence="13 14">
    <name type="scientific">Pichia sorbitophila (strain ATCC MYA-4447 / BCRC 22081 / CBS 7064 / NBRC 10061 / NRRL Y-12695)</name>
    <name type="common">Hybrid yeast</name>
    <dbReference type="NCBI Taxonomy" id="559304"/>
    <lineage>
        <taxon>Eukaryota</taxon>
        <taxon>Fungi</taxon>
        <taxon>Dikarya</taxon>
        <taxon>Ascomycota</taxon>
        <taxon>Saccharomycotina</taxon>
        <taxon>Pichiomycetes</taxon>
        <taxon>Debaryomycetaceae</taxon>
        <taxon>Millerozyma</taxon>
    </lineage>
</organism>
<evidence type="ECO:0000256" key="11">
    <source>
        <dbReference type="ARBA" id="ARBA00083147"/>
    </source>
</evidence>
<dbReference type="GO" id="GO:0046098">
    <property type="term" value="P:guanine metabolic process"/>
    <property type="evidence" value="ECO:0007669"/>
    <property type="project" value="TreeGrafter"/>
</dbReference>
<keyword evidence="14" id="KW-1185">Reference proteome</keyword>
<dbReference type="InParanoid" id="G8YRG4"/>
<dbReference type="FunFam" id="3.20.20.140:FF:000022">
    <property type="entry name" value="Guanine deaminase"/>
    <property type="match status" value="1"/>
</dbReference>
<dbReference type="GO" id="GO:0008892">
    <property type="term" value="F:guanine deaminase activity"/>
    <property type="evidence" value="ECO:0007669"/>
    <property type="project" value="UniProtKB-EC"/>
</dbReference>
<dbReference type="InterPro" id="IPR051607">
    <property type="entry name" value="Metallo-dep_hydrolases"/>
</dbReference>
<keyword evidence="7" id="KW-0862">Zinc</keyword>
<dbReference type="PANTHER" id="PTHR11271:SF6">
    <property type="entry name" value="GUANINE DEAMINASE"/>
    <property type="match status" value="1"/>
</dbReference>
<comment type="pathway">
    <text evidence="2">Purine metabolism; guanine degradation; xanthine from guanine: step 1/1.</text>
</comment>
<dbReference type="EMBL" id="FO082057">
    <property type="protein sequence ID" value="CCE78151.1"/>
    <property type="molecule type" value="Genomic_DNA"/>
</dbReference>
<dbReference type="Gene3D" id="2.30.40.10">
    <property type="entry name" value="Urease, subunit C, domain 1"/>
    <property type="match status" value="1"/>
</dbReference>
<comment type="catalytic activity">
    <reaction evidence="8">
        <text>guanine + H2O + H(+) = xanthine + NH4(+)</text>
        <dbReference type="Rhea" id="RHEA:14665"/>
        <dbReference type="ChEBI" id="CHEBI:15377"/>
        <dbReference type="ChEBI" id="CHEBI:15378"/>
        <dbReference type="ChEBI" id="CHEBI:16235"/>
        <dbReference type="ChEBI" id="CHEBI:17712"/>
        <dbReference type="ChEBI" id="CHEBI:28938"/>
        <dbReference type="EC" id="3.5.4.3"/>
    </reaction>
</comment>
<dbReference type="Pfam" id="PF01979">
    <property type="entry name" value="Amidohydro_1"/>
    <property type="match status" value="1"/>
</dbReference>
<dbReference type="OrthoDB" id="194468at2759"/>
<dbReference type="InterPro" id="IPR006680">
    <property type="entry name" value="Amidohydro-rel"/>
</dbReference>
<evidence type="ECO:0000259" key="12">
    <source>
        <dbReference type="Pfam" id="PF01979"/>
    </source>
</evidence>
<evidence type="ECO:0000256" key="9">
    <source>
        <dbReference type="ARBA" id="ARBA00056079"/>
    </source>
</evidence>
<dbReference type="OMA" id="CVHMNDS"/>
<proteinExistence type="inferred from homology"/>
<evidence type="ECO:0000256" key="10">
    <source>
        <dbReference type="ARBA" id="ARBA00069860"/>
    </source>
</evidence>
<protein>
    <recommendedName>
        <fullName evidence="10">Probable guanine deaminase</fullName>
        <ecNumber evidence="4">3.5.4.3</ecNumber>
    </recommendedName>
    <alternativeName>
        <fullName evidence="11">Guanine aminohydrolase</fullName>
    </alternativeName>
</protein>
<evidence type="ECO:0000256" key="6">
    <source>
        <dbReference type="ARBA" id="ARBA00022801"/>
    </source>
</evidence>
<evidence type="ECO:0000313" key="13">
    <source>
        <dbReference type="EMBL" id="CCE78151.1"/>
    </source>
</evidence>
<dbReference type="Proteomes" id="UP000005222">
    <property type="component" value="Chromosome C"/>
</dbReference>
<name>G8YRG4_PICSO</name>
<evidence type="ECO:0000256" key="8">
    <source>
        <dbReference type="ARBA" id="ARBA00051148"/>
    </source>
</evidence>
<feature type="domain" description="Amidohydrolase-related" evidence="12">
    <location>
        <begin position="91"/>
        <end position="485"/>
    </location>
</feature>
<comment type="similarity">
    <text evidence="3">Belongs to the metallo-dependent hydrolases superfamily. ATZ/TRZ family.</text>
</comment>
<accession>G8YRG4</accession>
<evidence type="ECO:0000256" key="7">
    <source>
        <dbReference type="ARBA" id="ARBA00022833"/>
    </source>
</evidence>
<dbReference type="InterPro" id="IPR011059">
    <property type="entry name" value="Metal-dep_hydrolase_composite"/>
</dbReference>
<gene>
    <name evidence="13" type="primary">Piso0_000767</name>
    <name evidence="13" type="ORF">GNLVRS01_PISO0C03588g</name>
</gene>
<dbReference type="eggNOG" id="KOG3968">
    <property type="taxonomic scope" value="Eukaryota"/>
</dbReference>
<dbReference type="PANTHER" id="PTHR11271">
    <property type="entry name" value="GUANINE DEAMINASE"/>
    <property type="match status" value="1"/>
</dbReference>
<evidence type="ECO:0000256" key="4">
    <source>
        <dbReference type="ARBA" id="ARBA00012781"/>
    </source>
</evidence>
<dbReference type="GO" id="GO:0008270">
    <property type="term" value="F:zinc ion binding"/>
    <property type="evidence" value="ECO:0007669"/>
    <property type="project" value="TreeGrafter"/>
</dbReference>
<evidence type="ECO:0000256" key="1">
    <source>
        <dbReference type="ARBA" id="ARBA00001947"/>
    </source>
</evidence>
<evidence type="ECO:0000256" key="3">
    <source>
        <dbReference type="ARBA" id="ARBA00006745"/>
    </source>
</evidence>
<keyword evidence="5" id="KW-0479">Metal-binding</keyword>
<evidence type="ECO:0000256" key="2">
    <source>
        <dbReference type="ARBA" id="ARBA00004984"/>
    </source>
</evidence>
<evidence type="ECO:0000313" key="14">
    <source>
        <dbReference type="Proteomes" id="UP000005222"/>
    </source>
</evidence>
<dbReference type="STRING" id="559304.G8YRG4"/>